<dbReference type="AlphaFoldDB" id="A0AAP9Y365"/>
<dbReference type="InterPro" id="IPR008727">
    <property type="entry name" value="PAAR_motif"/>
</dbReference>
<dbReference type="RefSeq" id="WP_012733088.1">
    <property type="nucleotide sequence ID" value="NZ_CP023204.1"/>
</dbReference>
<organism evidence="2 3">
    <name type="scientific">Burkholderia glumae</name>
    <name type="common">Pseudomonas glumae</name>
    <dbReference type="NCBI Taxonomy" id="337"/>
    <lineage>
        <taxon>Bacteria</taxon>
        <taxon>Pseudomonadati</taxon>
        <taxon>Pseudomonadota</taxon>
        <taxon>Betaproteobacteria</taxon>
        <taxon>Burkholderiales</taxon>
        <taxon>Burkholderiaceae</taxon>
        <taxon>Burkholderia</taxon>
    </lineage>
</organism>
<dbReference type="Proteomes" id="UP000594892">
    <property type="component" value="Chromosome 1"/>
</dbReference>
<dbReference type="Gene3D" id="2.60.200.60">
    <property type="match status" value="1"/>
</dbReference>
<reference evidence="2 3" key="1">
    <citation type="submission" date="2020-12" db="EMBL/GenBank/DDBJ databases">
        <title>FDA dAtabase for Regulatory Grade micrObial Sequences (FDA-ARGOS): Supporting development and validation of Infectious Disease Dx tests.</title>
        <authorList>
            <person name="Minogue T."/>
            <person name="Wolcott M."/>
            <person name="Wasieloski L."/>
            <person name="Aguilar W."/>
            <person name="Moore D."/>
            <person name="Jaissle J."/>
            <person name="Tallon L."/>
            <person name="Sadzewicz L."/>
            <person name="Zhao X."/>
            <person name="Boylan J."/>
            <person name="Ott S."/>
            <person name="Bowen H."/>
            <person name="Vavikolanu K."/>
            <person name="Mehta A."/>
            <person name="Aluvathingal J."/>
            <person name="Nadendla S."/>
            <person name="Yan Y."/>
            <person name="Sichtig H."/>
        </authorList>
    </citation>
    <scope>NUCLEOTIDE SEQUENCE [LARGE SCALE GENOMIC DNA]</scope>
    <source>
        <strain evidence="2 3">FDAARGOS_949</strain>
    </source>
</reference>
<accession>A0AAP9Y365</accession>
<protein>
    <submittedName>
        <fullName evidence="2">PAAR domain-containing protein</fullName>
    </submittedName>
</protein>
<evidence type="ECO:0000256" key="1">
    <source>
        <dbReference type="SAM" id="MobiDB-lite"/>
    </source>
</evidence>
<dbReference type="EMBL" id="CP065600">
    <property type="protein sequence ID" value="QPQ90855.1"/>
    <property type="molecule type" value="Genomic_DNA"/>
</dbReference>
<feature type="region of interest" description="Disordered" evidence="1">
    <location>
        <begin position="1"/>
        <end position="24"/>
    </location>
</feature>
<dbReference type="GeneID" id="45698764"/>
<dbReference type="Pfam" id="PF05488">
    <property type="entry name" value="PAAR_motif"/>
    <property type="match status" value="1"/>
</dbReference>
<evidence type="ECO:0000313" key="3">
    <source>
        <dbReference type="Proteomes" id="UP000594892"/>
    </source>
</evidence>
<name>A0AAP9Y365_BURGL</name>
<gene>
    <name evidence="2" type="ORF">I6H06_03735</name>
</gene>
<evidence type="ECO:0000313" key="2">
    <source>
        <dbReference type="EMBL" id="QPQ90855.1"/>
    </source>
</evidence>
<sequence length="85" mass="8913">MPGIIRVGDSHTGGGKVESGSPHRNFMGKALARLHDPVTCPKHGDNRIGTATSGAFDDGLEVAQHDDSCECGCRLISSLPNSGRR</sequence>
<dbReference type="CDD" id="cd14744">
    <property type="entry name" value="PAAR_CT_2"/>
    <property type="match status" value="1"/>
</dbReference>
<proteinExistence type="predicted"/>